<evidence type="ECO:0000256" key="6">
    <source>
        <dbReference type="ARBA" id="ARBA00023136"/>
    </source>
</evidence>
<keyword evidence="5 7" id="KW-1133">Transmembrane helix</keyword>
<reference evidence="10 11" key="1">
    <citation type="journal article" date="2021" name="Nat. Plants">
        <title>The Taxus genome provides insights into paclitaxel biosynthesis.</title>
        <authorList>
            <person name="Xiong X."/>
            <person name="Gou J."/>
            <person name="Liao Q."/>
            <person name="Li Y."/>
            <person name="Zhou Q."/>
            <person name="Bi G."/>
            <person name="Li C."/>
            <person name="Du R."/>
            <person name="Wang X."/>
            <person name="Sun T."/>
            <person name="Guo L."/>
            <person name="Liang H."/>
            <person name="Lu P."/>
            <person name="Wu Y."/>
            <person name="Zhang Z."/>
            <person name="Ro D.K."/>
            <person name="Shang Y."/>
            <person name="Huang S."/>
            <person name="Yan J."/>
        </authorList>
    </citation>
    <scope>NUCLEOTIDE SEQUENCE [LARGE SCALE GENOMIC DNA]</scope>
    <source>
        <strain evidence="10">Ta-2019</strain>
    </source>
</reference>
<comment type="similarity">
    <text evidence="2">Belongs to the PC-esterase family. TBL subfamily.</text>
</comment>
<dbReference type="EMBL" id="JAHRHJ020000001">
    <property type="protein sequence ID" value="KAH9330109.1"/>
    <property type="molecule type" value="Genomic_DNA"/>
</dbReference>
<dbReference type="PANTHER" id="PTHR32285:SF213">
    <property type="entry name" value="PROTEIN TRICHOME BIREFRINGENCE-LIKE 11"/>
    <property type="match status" value="1"/>
</dbReference>
<feature type="transmembrane region" description="Helical" evidence="7">
    <location>
        <begin position="20"/>
        <end position="39"/>
    </location>
</feature>
<accession>A0AA38LNG0</accession>
<evidence type="ECO:0000256" key="7">
    <source>
        <dbReference type="SAM" id="Phobius"/>
    </source>
</evidence>
<dbReference type="Proteomes" id="UP000824469">
    <property type="component" value="Unassembled WGS sequence"/>
</dbReference>
<dbReference type="InterPro" id="IPR026057">
    <property type="entry name" value="TBL_C"/>
</dbReference>
<sequence length="259" mass="29956">MCLRDLWRAKPIEHDKAFSILIPALVVALVVFFSVFLYYDGDIQLMDIISFKPQARTPPVSSTAPPPVSLKVKMPISSKTQIPSQCDIYSGKWVHDDSYPLYPDGECPYMSGDFNCKINGRNVSDYTKWRWQRTHCKLPSSNQWNEPKEHKCNFEIEPIFNELYIDPYPERMIMVEKVLAKMKFPISLVNITRLSDFRKDAHPSVNTLRKMKKLTPEQRNNPDLYGDCSHWCFPGLPDIWNELLYGSLLVNGLFVSTSN</sequence>
<feature type="domain" description="Trichome birefringence-like N-terminal" evidence="9">
    <location>
        <begin position="85"/>
        <end position="137"/>
    </location>
</feature>
<evidence type="ECO:0008006" key="12">
    <source>
        <dbReference type="Google" id="ProtNLM"/>
    </source>
</evidence>
<evidence type="ECO:0000256" key="5">
    <source>
        <dbReference type="ARBA" id="ARBA00022989"/>
    </source>
</evidence>
<dbReference type="PANTHER" id="PTHR32285">
    <property type="entry name" value="PROTEIN TRICHOME BIREFRINGENCE-LIKE 9-RELATED"/>
    <property type="match status" value="1"/>
</dbReference>
<evidence type="ECO:0000256" key="4">
    <source>
        <dbReference type="ARBA" id="ARBA00022968"/>
    </source>
</evidence>
<dbReference type="Pfam" id="PF14416">
    <property type="entry name" value="PMR5N"/>
    <property type="match status" value="1"/>
</dbReference>
<dbReference type="OMA" id="GRIHINF"/>
<evidence type="ECO:0000256" key="1">
    <source>
        <dbReference type="ARBA" id="ARBA00004167"/>
    </source>
</evidence>
<dbReference type="GO" id="GO:0016020">
    <property type="term" value="C:membrane"/>
    <property type="evidence" value="ECO:0007669"/>
    <property type="project" value="UniProtKB-SubCell"/>
</dbReference>
<evidence type="ECO:0000259" key="8">
    <source>
        <dbReference type="Pfam" id="PF13839"/>
    </source>
</evidence>
<comment type="subcellular location">
    <subcellularLocation>
        <location evidence="1">Membrane</location>
        <topology evidence="1">Single-pass membrane protein</topology>
    </subcellularLocation>
</comment>
<evidence type="ECO:0000313" key="10">
    <source>
        <dbReference type="EMBL" id="KAH9330109.1"/>
    </source>
</evidence>
<keyword evidence="3 7" id="KW-0812">Transmembrane</keyword>
<evidence type="ECO:0000259" key="9">
    <source>
        <dbReference type="Pfam" id="PF14416"/>
    </source>
</evidence>
<dbReference type="GO" id="GO:0005794">
    <property type="term" value="C:Golgi apparatus"/>
    <property type="evidence" value="ECO:0007669"/>
    <property type="project" value="TreeGrafter"/>
</dbReference>
<name>A0AA38LNG0_TAXCH</name>
<comment type="caution">
    <text evidence="10">The sequence shown here is derived from an EMBL/GenBank/DDBJ whole genome shotgun (WGS) entry which is preliminary data.</text>
</comment>
<dbReference type="InterPro" id="IPR025846">
    <property type="entry name" value="TBL_N"/>
</dbReference>
<dbReference type="Pfam" id="PF13839">
    <property type="entry name" value="PC-Esterase"/>
    <property type="match status" value="1"/>
</dbReference>
<dbReference type="GO" id="GO:0016413">
    <property type="term" value="F:O-acetyltransferase activity"/>
    <property type="evidence" value="ECO:0007669"/>
    <property type="project" value="InterPro"/>
</dbReference>
<evidence type="ECO:0000256" key="2">
    <source>
        <dbReference type="ARBA" id="ARBA00007727"/>
    </source>
</evidence>
<protein>
    <recommendedName>
        <fullName evidence="12">Trichome birefringence-like N-terminal domain-containing protein</fullName>
    </recommendedName>
</protein>
<evidence type="ECO:0000256" key="3">
    <source>
        <dbReference type="ARBA" id="ARBA00022692"/>
    </source>
</evidence>
<feature type="domain" description="Trichome birefringence-like C-terminal" evidence="8">
    <location>
        <begin position="140"/>
        <end position="245"/>
    </location>
</feature>
<keyword evidence="6 7" id="KW-0472">Membrane</keyword>
<keyword evidence="11" id="KW-1185">Reference proteome</keyword>
<organism evidence="10 11">
    <name type="scientific">Taxus chinensis</name>
    <name type="common">Chinese yew</name>
    <name type="synonym">Taxus wallichiana var. chinensis</name>
    <dbReference type="NCBI Taxonomy" id="29808"/>
    <lineage>
        <taxon>Eukaryota</taxon>
        <taxon>Viridiplantae</taxon>
        <taxon>Streptophyta</taxon>
        <taxon>Embryophyta</taxon>
        <taxon>Tracheophyta</taxon>
        <taxon>Spermatophyta</taxon>
        <taxon>Pinopsida</taxon>
        <taxon>Pinidae</taxon>
        <taxon>Conifers II</taxon>
        <taxon>Cupressales</taxon>
        <taxon>Taxaceae</taxon>
        <taxon>Taxus</taxon>
    </lineage>
</organism>
<gene>
    <name evidence="10" type="ORF">KI387_002217</name>
</gene>
<proteinExistence type="inferred from homology"/>
<dbReference type="AlphaFoldDB" id="A0AA38LNG0"/>
<keyword evidence="4" id="KW-0735">Signal-anchor</keyword>
<evidence type="ECO:0000313" key="11">
    <source>
        <dbReference type="Proteomes" id="UP000824469"/>
    </source>
</evidence>
<dbReference type="InterPro" id="IPR029962">
    <property type="entry name" value="TBL"/>
</dbReference>